<dbReference type="RefSeq" id="XP_012653975.1">
    <property type="nucleotide sequence ID" value="XM_012798521.1"/>
</dbReference>
<evidence type="ECO:0000256" key="3">
    <source>
        <dbReference type="ARBA" id="ARBA00012483"/>
    </source>
</evidence>
<dbReference type="GO" id="GO:0006511">
    <property type="term" value="P:ubiquitin-dependent protein catabolic process"/>
    <property type="evidence" value="ECO:0007669"/>
    <property type="project" value="TreeGrafter"/>
</dbReference>
<keyword evidence="9" id="KW-0862">Zinc</keyword>
<feature type="domain" description="RING-type" evidence="14">
    <location>
        <begin position="196"/>
        <end position="237"/>
    </location>
</feature>
<dbReference type="Pfam" id="PF13639">
    <property type="entry name" value="zf-RING_2"/>
    <property type="match status" value="1"/>
</dbReference>
<dbReference type="Proteomes" id="UP000009168">
    <property type="component" value="Unassembled WGS sequence"/>
</dbReference>
<feature type="transmembrane region" description="Helical" evidence="13">
    <location>
        <begin position="82"/>
        <end position="105"/>
    </location>
</feature>
<dbReference type="GO" id="GO:0016020">
    <property type="term" value="C:membrane"/>
    <property type="evidence" value="ECO:0007669"/>
    <property type="project" value="UniProtKB-SubCell"/>
</dbReference>
<evidence type="ECO:0000256" key="2">
    <source>
        <dbReference type="ARBA" id="ARBA00004141"/>
    </source>
</evidence>
<evidence type="ECO:0000313" key="15">
    <source>
        <dbReference type="EMBL" id="EWS73493.1"/>
    </source>
</evidence>
<evidence type="ECO:0000256" key="7">
    <source>
        <dbReference type="ARBA" id="ARBA00022771"/>
    </source>
</evidence>
<dbReference type="OrthoDB" id="291634at2759"/>
<dbReference type="PROSITE" id="PS50089">
    <property type="entry name" value="ZF_RING_2"/>
    <property type="match status" value="1"/>
</dbReference>
<dbReference type="GO" id="GO:0008270">
    <property type="term" value="F:zinc ion binding"/>
    <property type="evidence" value="ECO:0007669"/>
    <property type="project" value="UniProtKB-KW"/>
</dbReference>
<dbReference type="KEGG" id="tet:TTHERM_000134817"/>
<dbReference type="Gene3D" id="3.30.40.10">
    <property type="entry name" value="Zinc/RING finger domain, C3HC4 (zinc finger)"/>
    <property type="match status" value="1"/>
</dbReference>
<name>W7XAP9_TETTS</name>
<dbReference type="AlphaFoldDB" id="W7XAP9"/>
<reference evidence="16" key="1">
    <citation type="journal article" date="2006" name="PLoS Biol.">
        <title>Macronuclear genome sequence of the ciliate Tetrahymena thermophila, a model eukaryote.</title>
        <authorList>
            <person name="Eisen J.A."/>
            <person name="Coyne R.S."/>
            <person name="Wu M."/>
            <person name="Wu D."/>
            <person name="Thiagarajan M."/>
            <person name="Wortman J.R."/>
            <person name="Badger J.H."/>
            <person name="Ren Q."/>
            <person name="Amedeo P."/>
            <person name="Jones K.M."/>
            <person name="Tallon L.J."/>
            <person name="Delcher A.L."/>
            <person name="Salzberg S.L."/>
            <person name="Silva J.C."/>
            <person name="Haas B.J."/>
            <person name="Majoros W.H."/>
            <person name="Farzad M."/>
            <person name="Carlton J.M."/>
            <person name="Smith R.K. Jr."/>
            <person name="Garg J."/>
            <person name="Pearlman R.E."/>
            <person name="Karrer K.M."/>
            <person name="Sun L."/>
            <person name="Manning G."/>
            <person name="Elde N.C."/>
            <person name="Turkewitz A.P."/>
            <person name="Asai D.J."/>
            <person name="Wilkes D.E."/>
            <person name="Wang Y."/>
            <person name="Cai H."/>
            <person name="Collins K."/>
            <person name="Stewart B.A."/>
            <person name="Lee S.R."/>
            <person name="Wilamowska K."/>
            <person name="Weinberg Z."/>
            <person name="Ruzzo W.L."/>
            <person name="Wloga D."/>
            <person name="Gaertig J."/>
            <person name="Frankel J."/>
            <person name="Tsao C.-C."/>
            <person name="Gorovsky M.A."/>
            <person name="Keeling P.J."/>
            <person name="Waller R.F."/>
            <person name="Patron N.J."/>
            <person name="Cherry J.M."/>
            <person name="Stover N.A."/>
            <person name="Krieger C.J."/>
            <person name="del Toro C."/>
            <person name="Ryder H.F."/>
            <person name="Williamson S.C."/>
            <person name="Barbeau R.A."/>
            <person name="Hamilton E.P."/>
            <person name="Orias E."/>
        </authorList>
    </citation>
    <scope>NUCLEOTIDE SEQUENCE [LARGE SCALE GENOMIC DNA]</scope>
    <source>
        <strain evidence="16">SB210</strain>
    </source>
</reference>
<protein>
    <recommendedName>
        <fullName evidence="3">RING-type E3 ubiquitin transferase</fullName>
        <ecNumber evidence="3">2.3.2.27</ecNumber>
    </recommendedName>
</protein>
<evidence type="ECO:0000256" key="13">
    <source>
        <dbReference type="SAM" id="Phobius"/>
    </source>
</evidence>
<keyword evidence="11 13" id="KW-0472">Membrane</keyword>
<dbReference type="GO" id="GO:0016567">
    <property type="term" value="P:protein ubiquitination"/>
    <property type="evidence" value="ECO:0007669"/>
    <property type="project" value="TreeGrafter"/>
</dbReference>
<evidence type="ECO:0000256" key="4">
    <source>
        <dbReference type="ARBA" id="ARBA00022679"/>
    </source>
</evidence>
<evidence type="ECO:0000256" key="1">
    <source>
        <dbReference type="ARBA" id="ARBA00000900"/>
    </source>
</evidence>
<evidence type="ECO:0000256" key="9">
    <source>
        <dbReference type="ARBA" id="ARBA00022833"/>
    </source>
</evidence>
<feature type="transmembrane region" description="Helical" evidence="13">
    <location>
        <begin position="49"/>
        <end position="70"/>
    </location>
</feature>
<dbReference type="InterPro" id="IPR013083">
    <property type="entry name" value="Znf_RING/FYVE/PHD"/>
</dbReference>
<gene>
    <name evidence="15" type="ORF">TTHERM_000134817</name>
</gene>
<keyword evidence="4" id="KW-0808">Transferase</keyword>
<keyword evidence="5 13" id="KW-0812">Transmembrane</keyword>
<organism evidence="15 16">
    <name type="scientific">Tetrahymena thermophila (strain SB210)</name>
    <dbReference type="NCBI Taxonomy" id="312017"/>
    <lineage>
        <taxon>Eukaryota</taxon>
        <taxon>Sar</taxon>
        <taxon>Alveolata</taxon>
        <taxon>Ciliophora</taxon>
        <taxon>Intramacronucleata</taxon>
        <taxon>Oligohymenophorea</taxon>
        <taxon>Hymenostomatida</taxon>
        <taxon>Tetrahymenina</taxon>
        <taxon>Tetrahymenidae</taxon>
        <taxon>Tetrahymena</taxon>
    </lineage>
</organism>
<evidence type="ECO:0000256" key="8">
    <source>
        <dbReference type="ARBA" id="ARBA00022786"/>
    </source>
</evidence>
<feature type="transmembrane region" description="Helical" evidence="13">
    <location>
        <begin position="18"/>
        <end position="37"/>
    </location>
</feature>
<evidence type="ECO:0000256" key="11">
    <source>
        <dbReference type="ARBA" id="ARBA00023136"/>
    </source>
</evidence>
<dbReference type="PANTHER" id="PTHR45977:SF4">
    <property type="entry name" value="RING-TYPE DOMAIN-CONTAINING PROTEIN"/>
    <property type="match status" value="1"/>
</dbReference>
<evidence type="ECO:0000256" key="12">
    <source>
        <dbReference type="PROSITE-ProRule" id="PRU00175"/>
    </source>
</evidence>
<keyword evidence="8" id="KW-0833">Ubl conjugation pathway</keyword>
<dbReference type="SUPFAM" id="SSF57850">
    <property type="entry name" value="RING/U-box"/>
    <property type="match status" value="1"/>
</dbReference>
<dbReference type="GeneID" id="24437451"/>
<dbReference type="InParanoid" id="W7XAP9"/>
<keyword evidence="7 12" id="KW-0863">Zinc-finger</keyword>
<evidence type="ECO:0000256" key="5">
    <source>
        <dbReference type="ARBA" id="ARBA00022692"/>
    </source>
</evidence>
<dbReference type="EMBL" id="GG662639">
    <property type="protein sequence ID" value="EWS73493.1"/>
    <property type="molecule type" value="Genomic_DNA"/>
</dbReference>
<sequence>MDYLYQNEKIKKQRTEQYIHLFFLVACIAIWIYYYKIYSFTVILLNSQFLPYFTIGQFSFGCLVLFLYLFTRNKPRFIKLYSFLSVISLILILLGILVIFGLWIMHPDIFQEENHPTNYLLCTTELVQLFTYFLVQTTHKTLKLMIQIEFFEQYIHLLLQHNLVLEGETNLQAERKNIRVNSVSHSQMNMIFGNQCTICNEDTDIEQKAVQLECMHVFHSECIRKWLENSQICPNCRREVEGQ</sequence>
<proteinExistence type="predicted"/>
<dbReference type="InterPro" id="IPR001841">
    <property type="entry name" value="Znf_RING"/>
</dbReference>
<keyword evidence="16" id="KW-1185">Reference proteome</keyword>
<comment type="subcellular location">
    <subcellularLocation>
        <location evidence="2">Membrane</location>
        <topology evidence="2">Multi-pass membrane protein</topology>
    </subcellularLocation>
</comment>
<accession>W7XAP9</accession>
<keyword evidence="10 13" id="KW-1133">Transmembrane helix</keyword>
<evidence type="ECO:0000259" key="14">
    <source>
        <dbReference type="PROSITE" id="PS50089"/>
    </source>
</evidence>
<evidence type="ECO:0000313" key="16">
    <source>
        <dbReference type="Proteomes" id="UP000009168"/>
    </source>
</evidence>
<dbReference type="EC" id="2.3.2.27" evidence="3"/>
<dbReference type="GO" id="GO:0061630">
    <property type="term" value="F:ubiquitin protein ligase activity"/>
    <property type="evidence" value="ECO:0007669"/>
    <property type="project" value="UniProtKB-EC"/>
</dbReference>
<evidence type="ECO:0000256" key="10">
    <source>
        <dbReference type="ARBA" id="ARBA00022989"/>
    </source>
</evidence>
<evidence type="ECO:0000256" key="6">
    <source>
        <dbReference type="ARBA" id="ARBA00022723"/>
    </source>
</evidence>
<dbReference type="STRING" id="312017.W7XAP9"/>
<comment type="catalytic activity">
    <reaction evidence="1">
        <text>S-ubiquitinyl-[E2 ubiquitin-conjugating enzyme]-L-cysteine + [acceptor protein]-L-lysine = [E2 ubiquitin-conjugating enzyme]-L-cysteine + N(6)-ubiquitinyl-[acceptor protein]-L-lysine.</text>
        <dbReference type="EC" id="2.3.2.27"/>
    </reaction>
</comment>
<keyword evidence="6" id="KW-0479">Metal-binding</keyword>
<dbReference type="SMART" id="SM00184">
    <property type="entry name" value="RING"/>
    <property type="match status" value="1"/>
</dbReference>
<dbReference type="PANTHER" id="PTHR45977">
    <property type="entry name" value="TARGET OF ERK KINASE MPK-1"/>
    <property type="match status" value="1"/>
</dbReference>